<comment type="cofactor">
    <cofactor evidence="1">
        <name>L-ascorbate</name>
        <dbReference type="ChEBI" id="CHEBI:38290"/>
    </cofactor>
</comment>
<sequence length="464" mass="53082">MTTPKRPKIESNILDSLLNSSYRTDSNFFKLLKTHISHNEPFNGIFATEPFKHFILDDLFDRDFLIKVKAEINENVQYMLKSNDLYTFHQSGDLTGINLPLLNLLKSSLYSKEFVEFLGGLLNISLFQDKLDISISRYDKGDYLLCHDDHVTTSTTGRRVAFILYLVDEGWDESCGGELSLFDVKLPGMHPNNKIVKLVPKWNHLIFFEIGNYSYHQVEEVLSATKSRLSIVGWFHGPLPTKLPNIITYTPLDFKVIGDDISGELFLNKFINPAYLKAENLTQMQNRFVEESCIELDDFLLKDVYDQIVASLPSVNKRWSAFVGPAHLRRYKVLIPNIGSEVVQTQLDKLTCFIKSTLFRDYLAQLTSLIFTKLLLETRKFSADCYTMVVDDAIEPFGLDVILTLCEGGVIHYVADEETLLTLNGRPNCLQLVLRDEGTLRFLKKLPRDFEGCRVDLSMTALEL</sequence>
<comment type="catalytic activity">
    <reaction evidence="8">
        <text>[ribosomal protein uS12]-L-proline + 2-oxoglutarate + O2 = [ribosomal protein uS12]-(3S)-3-hydroxy-L-proline + succinate + CO2</text>
        <dbReference type="Rhea" id="RHEA:54156"/>
        <dbReference type="Rhea" id="RHEA-COMP:13816"/>
        <dbReference type="Rhea" id="RHEA-COMP:13818"/>
        <dbReference type="ChEBI" id="CHEBI:15379"/>
        <dbReference type="ChEBI" id="CHEBI:16526"/>
        <dbReference type="ChEBI" id="CHEBI:16810"/>
        <dbReference type="ChEBI" id="CHEBI:30031"/>
        <dbReference type="ChEBI" id="CHEBI:50342"/>
        <dbReference type="ChEBI" id="CHEBI:85428"/>
    </reaction>
</comment>
<keyword evidence="6" id="KW-0560">Oxidoreductase</keyword>
<evidence type="ECO:0000256" key="1">
    <source>
        <dbReference type="ARBA" id="ARBA00001961"/>
    </source>
</evidence>
<evidence type="ECO:0000313" key="10">
    <source>
        <dbReference type="EMBL" id="KXN69546.1"/>
    </source>
</evidence>
<dbReference type="PROSITE" id="PS51471">
    <property type="entry name" value="FE2OG_OXY"/>
    <property type="match status" value="1"/>
</dbReference>
<dbReference type="OrthoDB" id="430522at2759"/>
<dbReference type="InterPro" id="IPR019601">
    <property type="entry name" value="Oxoglutarate/Fe-dep_Oase_C"/>
</dbReference>
<comment type="similarity">
    <text evidence="2">Belongs to the TPA1 family.</text>
</comment>
<dbReference type="PANTHER" id="PTHR12117">
    <property type="entry name" value="HISTONE ACETYLTRANSFERASE COMPLEX"/>
    <property type="match status" value="1"/>
</dbReference>
<gene>
    <name evidence="10" type="ORF">CONCODRAFT_94198</name>
</gene>
<dbReference type="Pfam" id="PF13661">
    <property type="entry name" value="2OG-FeII_Oxy_4"/>
    <property type="match status" value="1"/>
</dbReference>
<evidence type="ECO:0000256" key="4">
    <source>
        <dbReference type="ARBA" id="ARBA00022896"/>
    </source>
</evidence>
<dbReference type="InterPro" id="IPR006620">
    <property type="entry name" value="Pro_4_hyd_alph"/>
</dbReference>
<organism evidence="10 11">
    <name type="scientific">Conidiobolus coronatus (strain ATCC 28846 / CBS 209.66 / NRRL 28638)</name>
    <name type="common">Delacroixia coronata</name>
    <dbReference type="NCBI Taxonomy" id="796925"/>
    <lineage>
        <taxon>Eukaryota</taxon>
        <taxon>Fungi</taxon>
        <taxon>Fungi incertae sedis</taxon>
        <taxon>Zoopagomycota</taxon>
        <taxon>Entomophthoromycotina</taxon>
        <taxon>Entomophthoromycetes</taxon>
        <taxon>Entomophthorales</taxon>
        <taxon>Ancylistaceae</taxon>
        <taxon>Conidiobolus</taxon>
    </lineage>
</organism>
<dbReference type="InterPro" id="IPR051842">
    <property type="entry name" value="uS12_prolyl_hydroxylase"/>
</dbReference>
<keyword evidence="4" id="KW-0847">Vitamin C</keyword>
<evidence type="ECO:0000256" key="6">
    <source>
        <dbReference type="ARBA" id="ARBA00023002"/>
    </source>
</evidence>
<keyword evidence="7" id="KW-0408">Iron</keyword>
<evidence type="ECO:0000259" key="9">
    <source>
        <dbReference type="PROSITE" id="PS51471"/>
    </source>
</evidence>
<evidence type="ECO:0000256" key="8">
    <source>
        <dbReference type="ARBA" id="ARBA00047444"/>
    </source>
</evidence>
<dbReference type="GO" id="GO:0031543">
    <property type="term" value="F:peptidyl-proline dioxygenase activity"/>
    <property type="evidence" value="ECO:0007669"/>
    <property type="project" value="TreeGrafter"/>
</dbReference>
<evidence type="ECO:0000256" key="2">
    <source>
        <dbReference type="ARBA" id="ARBA00007443"/>
    </source>
</evidence>
<dbReference type="EMBL" id="KQ964530">
    <property type="protein sequence ID" value="KXN69546.1"/>
    <property type="molecule type" value="Genomic_DNA"/>
</dbReference>
<reference evidence="10 11" key="1">
    <citation type="journal article" date="2015" name="Genome Biol. Evol.">
        <title>Phylogenomic analyses indicate that early fungi evolved digesting cell walls of algal ancestors of land plants.</title>
        <authorList>
            <person name="Chang Y."/>
            <person name="Wang S."/>
            <person name="Sekimoto S."/>
            <person name="Aerts A.L."/>
            <person name="Choi C."/>
            <person name="Clum A."/>
            <person name="LaButti K.M."/>
            <person name="Lindquist E.A."/>
            <person name="Yee Ngan C."/>
            <person name="Ohm R.A."/>
            <person name="Salamov A.A."/>
            <person name="Grigoriev I.V."/>
            <person name="Spatafora J.W."/>
            <person name="Berbee M.L."/>
        </authorList>
    </citation>
    <scope>NUCLEOTIDE SEQUENCE [LARGE SCALE GENOMIC DNA]</scope>
    <source>
        <strain evidence="10 11">NRRL 28638</strain>
    </source>
</reference>
<dbReference type="GO" id="GO:0005506">
    <property type="term" value="F:iron ion binding"/>
    <property type="evidence" value="ECO:0007669"/>
    <property type="project" value="InterPro"/>
</dbReference>
<evidence type="ECO:0000256" key="5">
    <source>
        <dbReference type="ARBA" id="ARBA00022964"/>
    </source>
</evidence>
<dbReference type="InterPro" id="IPR005123">
    <property type="entry name" value="Oxoglu/Fe-dep_dioxygenase_dom"/>
</dbReference>
<dbReference type="SMART" id="SM00702">
    <property type="entry name" value="P4Hc"/>
    <property type="match status" value="1"/>
</dbReference>
<dbReference type="GO" id="GO:0006449">
    <property type="term" value="P:regulation of translational termination"/>
    <property type="evidence" value="ECO:0007669"/>
    <property type="project" value="TreeGrafter"/>
</dbReference>
<dbReference type="OMA" id="HDHEILY"/>
<dbReference type="InterPro" id="IPR039558">
    <property type="entry name" value="TPA1/OFD1_N"/>
</dbReference>
<dbReference type="Gene3D" id="2.60.120.620">
    <property type="entry name" value="q2cbj1_9rhob like domain"/>
    <property type="match status" value="2"/>
</dbReference>
<evidence type="ECO:0000256" key="7">
    <source>
        <dbReference type="ARBA" id="ARBA00023004"/>
    </source>
</evidence>
<dbReference type="PANTHER" id="PTHR12117:SF0">
    <property type="entry name" value="PROLYL 3-HYDROXYLASE OGFOD1"/>
    <property type="match status" value="1"/>
</dbReference>
<evidence type="ECO:0000256" key="3">
    <source>
        <dbReference type="ARBA" id="ARBA00022723"/>
    </source>
</evidence>
<keyword evidence="5" id="KW-0223">Dioxygenase</keyword>
<dbReference type="GO" id="GO:0031418">
    <property type="term" value="F:L-ascorbic acid binding"/>
    <property type="evidence" value="ECO:0007669"/>
    <property type="project" value="UniProtKB-KW"/>
</dbReference>
<dbReference type="Proteomes" id="UP000070444">
    <property type="component" value="Unassembled WGS sequence"/>
</dbReference>
<proteinExistence type="inferred from homology"/>
<keyword evidence="3" id="KW-0479">Metal-binding</keyword>
<keyword evidence="11" id="KW-1185">Reference proteome</keyword>
<dbReference type="GO" id="GO:0005737">
    <property type="term" value="C:cytoplasm"/>
    <property type="evidence" value="ECO:0007669"/>
    <property type="project" value="TreeGrafter"/>
</dbReference>
<accession>A0A137P3D5</accession>
<name>A0A137P3D5_CONC2</name>
<dbReference type="Pfam" id="PF10637">
    <property type="entry name" value="Ofd1_CTDD"/>
    <property type="match status" value="1"/>
</dbReference>
<dbReference type="AlphaFoldDB" id="A0A137P3D5"/>
<feature type="domain" description="Fe2OG dioxygenase" evidence="9">
    <location>
        <begin position="129"/>
        <end position="237"/>
    </location>
</feature>
<evidence type="ECO:0000313" key="11">
    <source>
        <dbReference type="Proteomes" id="UP000070444"/>
    </source>
</evidence>
<protein>
    <recommendedName>
        <fullName evidence="9">Fe2OG dioxygenase domain-containing protein</fullName>
    </recommendedName>
</protein>
<dbReference type="STRING" id="796925.A0A137P3D5"/>